<sequence>MTPNPYQGSTIDHLNVTVTDVDRSLAIYVPALSVLGIEKLLDFTGGPDDDYVRMAGFGSGRKPFFWLVQGSTVDPALHVAFSAPTRDAVREFHAAALAAGARDKLSPRVCPEYHENYFGGFVYDPDGINVEAVCHLE</sequence>
<dbReference type="SUPFAM" id="SSF54593">
    <property type="entry name" value="Glyoxalase/Bleomycin resistance protein/Dihydroxybiphenyl dioxygenase"/>
    <property type="match status" value="1"/>
</dbReference>
<dbReference type="InterPro" id="IPR037523">
    <property type="entry name" value="VOC_core"/>
</dbReference>
<reference evidence="2 3" key="1">
    <citation type="submission" date="2021-01" db="EMBL/GenBank/DDBJ databases">
        <title>Genomics of switchgrass bacterial isolates.</title>
        <authorList>
            <person name="Shade A."/>
        </authorList>
    </citation>
    <scope>NUCLEOTIDE SEQUENCE [LARGE SCALE GENOMIC DNA]</scope>
    <source>
        <strain evidence="2 3">PvP111</strain>
    </source>
</reference>
<evidence type="ECO:0000313" key="2">
    <source>
        <dbReference type="EMBL" id="MBM7413537.1"/>
    </source>
</evidence>
<protein>
    <submittedName>
        <fullName evidence="2">Catechol 2,3-dioxygenase-like lactoylglutathione lyase family enzyme</fullName>
    </submittedName>
</protein>
<proteinExistence type="predicted"/>
<dbReference type="EMBL" id="JAFBBK010000001">
    <property type="protein sequence ID" value="MBM7413537.1"/>
    <property type="molecule type" value="Genomic_DNA"/>
</dbReference>
<feature type="domain" description="VOC" evidence="1">
    <location>
        <begin position="10"/>
        <end position="135"/>
    </location>
</feature>
<organism evidence="2 3">
    <name type="scientific">Rhodococcoides corynebacterioides</name>
    <dbReference type="NCBI Taxonomy" id="53972"/>
    <lineage>
        <taxon>Bacteria</taxon>
        <taxon>Bacillati</taxon>
        <taxon>Actinomycetota</taxon>
        <taxon>Actinomycetes</taxon>
        <taxon>Mycobacteriales</taxon>
        <taxon>Nocardiaceae</taxon>
        <taxon>Rhodococcoides</taxon>
    </lineage>
</organism>
<dbReference type="Pfam" id="PF00903">
    <property type="entry name" value="Glyoxalase"/>
    <property type="match status" value="1"/>
</dbReference>
<gene>
    <name evidence="2" type="ORF">JOE42_000270</name>
</gene>
<keyword evidence="3" id="KW-1185">Reference proteome</keyword>
<evidence type="ECO:0000313" key="3">
    <source>
        <dbReference type="Proteomes" id="UP000703038"/>
    </source>
</evidence>
<dbReference type="Gene3D" id="3.10.180.10">
    <property type="entry name" value="2,3-Dihydroxybiphenyl 1,2-Dioxygenase, domain 1"/>
    <property type="match status" value="1"/>
</dbReference>
<dbReference type="Proteomes" id="UP000703038">
    <property type="component" value="Unassembled WGS sequence"/>
</dbReference>
<comment type="caution">
    <text evidence="2">The sequence shown here is derived from an EMBL/GenBank/DDBJ whole genome shotgun (WGS) entry which is preliminary data.</text>
</comment>
<dbReference type="PANTHER" id="PTHR35006:SF2">
    <property type="entry name" value="GLYOXALASE FAMILY PROTEIN (AFU_ORTHOLOGUE AFUA_5G14830)"/>
    <property type="match status" value="1"/>
</dbReference>
<dbReference type="InterPro" id="IPR004360">
    <property type="entry name" value="Glyas_Fos-R_dOase_dom"/>
</dbReference>
<dbReference type="InterPro" id="IPR029068">
    <property type="entry name" value="Glyas_Bleomycin-R_OHBP_Dase"/>
</dbReference>
<dbReference type="PROSITE" id="PS51819">
    <property type="entry name" value="VOC"/>
    <property type="match status" value="1"/>
</dbReference>
<dbReference type="RefSeq" id="WP_204866207.1">
    <property type="nucleotide sequence ID" value="NZ_JAFBBK010000001.1"/>
</dbReference>
<name>A0ABS2KNJ2_9NOCA</name>
<evidence type="ECO:0000259" key="1">
    <source>
        <dbReference type="PROSITE" id="PS51819"/>
    </source>
</evidence>
<dbReference type="PANTHER" id="PTHR35006">
    <property type="entry name" value="GLYOXALASE FAMILY PROTEIN (AFU_ORTHOLOGUE AFUA_5G14830)"/>
    <property type="match status" value="1"/>
</dbReference>
<accession>A0ABS2KNJ2</accession>